<gene>
    <name evidence="2" type="ORF">SHERM_17178</name>
</gene>
<evidence type="ECO:0000313" key="3">
    <source>
        <dbReference type="Proteomes" id="UP001153555"/>
    </source>
</evidence>
<accession>A0A9N7MZC4</accession>
<reference evidence="2" key="1">
    <citation type="submission" date="2019-12" db="EMBL/GenBank/DDBJ databases">
        <authorList>
            <person name="Scholes J."/>
        </authorList>
    </citation>
    <scope>NUCLEOTIDE SEQUENCE</scope>
</reference>
<evidence type="ECO:0000256" key="1">
    <source>
        <dbReference type="SAM" id="MobiDB-lite"/>
    </source>
</evidence>
<evidence type="ECO:0000313" key="2">
    <source>
        <dbReference type="EMBL" id="CAA0817788.1"/>
    </source>
</evidence>
<organism evidence="2 3">
    <name type="scientific">Striga hermonthica</name>
    <name type="common">Purple witchweed</name>
    <name type="synonym">Buchnera hermonthica</name>
    <dbReference type="NCBI Taxonomy" id="68872"/>
    <lineage>
        <taxon>Eukaryota</taxon>
        <taxon>Viridiplantae</taxon>
        <taxon>Streptophyta</taxon>
        <taxon>Embryophyta</taxon>
        <taxon>Tracheophyta</taxon>
        <taxon>Spermatophyta</taxon>
        <taxon>Magnoliopsida</taxon>
        <taxon>eudicotyledons</taxon>
        <taxon>Gunneridae</taxon>
        <taxon>Pentapetalae</taxon>
        <taxon>asterids</taxon>
        <taxon>lamiids</taxon>
        <taxon>Lamiales</taxon>
        <taxon>Orobanchaceae</taxon>
        <taxon>Buchnereae</taxon>
        <taxon>Striga</taxon>
    </lineage>
</organism>
<protein>
    <submittedName>
        <fullName evidence="2">Uncharacterized protein</fullName>
    </submittedName>
</protein>
<feature type="region of interest" description="Disordered" evidence="1">
    <location>
        <begin position="177"/>
        <end position="197"/>
    </location>
</feature>
<dbReference type="AlphaFoldDB" id="A0A9N7MZC4"/>
<dbReference type="EMBL" id="CACSLK010016728">
    <property type="protein sequence ID" value="CAA0817788.1"/>
    <property type="molecule type" value="Genomic_DNA"/>
</dbReference>
<comment type="caution">
    <text evidence="2">The sequence shown here is derived from an EMBL/GenBank/DDBJ whole genome shotgun (WGS) entry which is preliminary data.</text>
</comment>
<feature type="non-terminal residue" evidence="2">
    <location>
        <position position="1"/>
    </location>
</feature>
<name>A0A9N7MZC4_STRHE</name>
<feature type="compositionally biased region" description="Polar residues" evidence="1">
    <location>
        <begin position="177"/>
        <end position="190"/>
    </location>
</feature>
<feature type="non-terminal residue" evidence="2">
    <location>
        <position position="197"/>
    </location>
</feature>
<keyword evidence="3" id="KW-1185">Reference proteome</keyword>
<sequence length="197" mass="22685">PCKFSYLKSTHCLSSPRVMNVPLTIGSFSFNSTSTLTSFPLLDVPSGMYTYRTLPISFPIFKPVSSLFQCKGNLWMWTHSLIFSSSSENSTSFGLQLFKRMYWPSNVHVLPLRTLSLSASFWNTNWNLLYPMFLIVKGWLVFQMLKRVVRNPPKLTFFSPYTLPRRLLEHSWIPTATSSTDRATPDSSFSDNRKPFN</sequence>
<proteinExistence type="predicted"/>
<dbReference type="Proteomes" id="UP001153555">
    <property type="component" value="Unassembled WGS sequence"/>
</dbReference>